<keyword evidence="2" id="KW-1185">Reference proteome</keyword>
<sequence length="159" mass="19166">MSKEIINVILPMKTYDTTKMDSWTKEQWKEFVGGEKDHDGIQLLLISDSDFYLKITCIYFNEVTDEMFLNFDTQNKIDRNINIQFGQWQIDDRIYNLSSEKHLYLDKFSGVRSFQKSVKRSYLEEWDKLIIEIKILEAETNVIIRELEFQIIQHYTQIF</sequence>
<organism evidence="1 2">
    <name type="scientific">Lysinibacillus mangiferihumi</name>
    <dbReference type="NCBI Taxonomy" id="1130819"/>
    <lineage>
        <taxon>Bacteria</taxon>
        <taxon>Bacillati</taxon>
        <taxon>Bacillota</taxon>
        <taxon>Bacilli</taxon>
        <taxon>Bacillales</taxon>
        <taxon>Bacillaceae</taxon>
        <taxon>Lysinibacillus</taxon>
    </lineage>
</organism>
<protein>
    <submittedName>
        <fullName evidence="1">Uncharacterized protein</fullName>
    </submittedName>
</protein>
<dbReference type="EMBL" id="SZPU01000069">
    <property type="protein sequence ID" value="TKI63271.1"/>
    <property type="molecule type" value="Genomic_DNA"/>
</dbReference>
<dbReference type="AlphaFoldDB" id="A0A4U2YT50"/>
<evidence type="ECO:0000313" key="1">
    <source>
        <dbReference type="EMBL" id="TKI63271.1"/>
    </source>
</evidence>
<name>A0A4U2YT50_9BACI</name>
<dbReference type="RefSeq" id="WP_137067800.1">
    <property type="nucleotide sequence ID" value="NZ_PYWM01000051.1"/>
</dbReference>
<gene>
    <name evidence="1" type="ORF">FC756_18400</name>
</gene>
<accession>A0A4U2YT50</accession>
<proteinExistence type="predicted"/>
<comment type="caution">
    <text evidence="1">The sequence shown here is derived from an EMBL/GenBank/DDBJ whole genome shotgun (WGS) entry which is preliminary data.</text>
</comment>
<dbReference type="Proteomes" id="UP000308744">
    <property type="component" value="Unassembled WGS sequence"/>
</dbReference>
<evidence type="ECO:0000313" key="2">
    <source>
        <dbReference type="Proteomes" id="UP000308744"/>
    </source>
</evidence>
<reference evidence="1 2" key="1">
    <citation type="submission" date="2019-04" db="EMBL/GenBank/DDBJ databases">
        <title>Lysinibacillus genome sequencing.</title>
        <authorList>
            <person name="Dunlap C."/>
        </authorList>
    </citation>
    <scope>NUCLEOTIDE SEQUENCE [LARGE SCALE GENOMIC DNA]</scope>
    <source>
        <strain evidence="1 2">CCTCC AB 2010389</strain>
    </source>
</reference>